<keyword evidence="9" id="KW-1185">Reference proteome</keyword>
<dbReference type="GO" id="GO:0046872">
    <property type="term" value="F:metal ion binding"/>
    <property type="evidence" value="ECO:0007669"/>
    <property type="project" value="UniProtKB-KW"/>
</dbReference>
<evidence type="ECO:0000313" key="8">
    <source>
        <dbReference type="EMBL" id="KAJ8024610.1"/>
    </source>
</evidence>
<dbReference type="SUPFAM" id="SSF56784">
    <property type="entry name" value="HAD-like"/>
    <property type="match status" value="1"/>
</dbReference>
<comment type="similarity">
    <text evidence="2">Belongs to the HAD-like hydrolase superfamily. PHOSPHO family.</text>
</comment>
<keyword evidence="5 7" id="KW-0460">Magnesium</keyword>
<dbReference type="PANTHER" id="PTHR20889:SF12">
    <property type="entry name" value="LP01149P"/>
    <property type="match status" value="1"/>
</dbReference>
<dbReference type="InterPro" id="IPR006384">
    <property type="entry name" value="HAD_hydro_PyrdxlP_Pase-like"/>
</dbReference>
<dbReference type="NCBIfam" id="TIGR01489">
    <property type="entry name" value="DKMTPPase-SF"/>
    <property type="match status" value="1"/>
</dbReference>
<evidence type="ECO:0000256" key="4">
    <source>
        <dbReference type="ARBA" id="ARBA00022801"/>
    </source>
</evidence>
<feature type="binding site" evidence="7">
    <location>
        <position position="193"/>
    </location>
    <ligand>
        <name>Mg(2+)</name>
        <dbReference type="ChEBI" id="CHEBI:18420"/>
    </ligand>
</feature>
<keyword evidence="4" id="KW-0378">Hydrolase</keyword>
<dbReference type="InterPro" id="IPR016965">
    <property type="entry name" value="Pase_PHOSPHO-typ"/>
</dbReference>
<dbReference type="AlphaFoldDB" id="A0A9Q0YL83"/>
<feature type="binding site" evidence="7">
    <location>
        <position position="19"/>
    </location>
    <ligand>
        <name>Mg(2+)</name>
        <dbReference type="ChEBI" id="CHEBI:18420"/>
    </ligand>
</feature>
<comment type="cofactor">
    <cofactor evidence="1 7">
        <name>Mg(2+)</name>
        <dbReference type="ChEBI" id="CHEBI:18420"/>
    </cofactor>
</comment>
<dbReference type="Pfam" id="PF06888">
    <property type="entry name" value="Put_Phosphatase"/>
    <property type="match status" value="1"/>
</dbReference>
<evidence type="ECO:0000256" key="3">
    <source>
        <dbReference type="ARBA" id="ARBA00022723"/>
    </source>
</evidence>
<evidence type="ECO:0000256" key="2">
    <source>
        <dbReference type="ARBA" id="ARBA00008541"/>
    </source>
</evidence>
<dbReference type="NCBIfam" id="TIGR01488">
    <property type="entry name" value="HAD-SF-IB"/>
    <property type="match status" value="1"/>
</dbReference>
<dbReference type="GO" id="GO:0016791">
    <property type="term" value="F:phosphatase activity"/>
    <property type="evidence" value="ECO:0007669"/>
    <property type="project" value="InterPro"/>
</dbReference>
<reference evidence="8" key="1">
    <citation type="submission" date="2021-10" db="EMBL/GenBank/DDBJ databases">
        <title>Tropical sea cucumber genome reveals ecological adaptation and Cuvierian tubules defense mechanism.</title>
        <authorList>
            <person name="Chen T."/>
        </authorList>
    </citation>
    <scope>NUCLEOTIDE SEQUENCE</scope>
    <source>
        <strain evidence="8">Nanhai2018</strain>
        <tissue evidence="8">Muscle</tissue>
    </source>
</reference>
<evidence type="ECO:0000256" key="1">
    <source>
        <dbReference type="ARBA" id="ARBA00001946"/>
    </source>
</evidence>
<protein>
    <submittedName>
        <fullName evidence="8">Pyridoxal phosphate phosphatase PHOSPHO2</fullName>
    </submittedName>
</protein>
<name>A0A9Q0YL83_HOLLE</name>
<dbReference type="PIRSF" id="PIRSF031051">
    <property type="entry name" value="PyrdxlP_Pase_PHOSPHO2"/>
    <property type="match status" value="1"/>
</dbReference>
<accession>A0A9Q0YL83</accession>
<dbReference type="InterPro" id="IPR023214">
    <property type="entry name" value="HAD_sf"/>
</dbReference>
<comment type="caution">
    <text evidence="8">The sequence shown here is derived from an EMBL/GenBank/DDBJ whole genome shotgun (WGS) entry which is preliminary data.</text>
</comment>
<dbReference type="EMBL" id="JAIZAY010000018">
    <property type="protein sequence ID" value="KAJ8024610.1"/>
    <property type="molecule type" value="Genomic_DNA"/>
</dbReference>
<dbReference type="PANTHER" id="PTHR20889">
    <property type="entry name" value="PHOSPHATASE, ORPHAN 1, 2"/>
    <property type="match status" value="1"/>
</dbReference>
<proteinExistence type="inferred from homology"/>
<gene>
    <name evidence="8" type="ORF">HOLleu_34556</name>
</gene>
<evidence type="ECO:0000313" key="9">
    <source>
        <dbReference type="Proteomes" id="UP001152320"/>
    </source>
</evidence>
<evidence type="ECO:0000256" key="7">
    <source>
        <dbReference type="PIRSR" id="PIRSR031051-3"/>
    </source>
</evidence>
<feature type="active site" description="Proton donor" evidence="6">
    <location>
        <position position="21"/>
    </location>
</feature>
<organism evidence="8 9">
    <name type="scientific">Holothuria leucospilota</name>
    <name type="common">Black long sea cucumber</name>
    <name type="synonym">Mertensiothuria leucospilota</name>
    <dbReference type="NCBI Taxonomy" id="206669"/>
    <lineage>
        <taxon>Eukaryota</taxon>
        <taxon>Metazoa</taxon>
        <taxon>Echinodermata</taxon>
        <taxon>Eleutherozoa</taxon>
        <taxon>Echinozoa</taxon>
        <taxon>Holothuroidea</taxon>
        <taxon>Aspidochirotacea</taxon>
        <taxon>Aspidochirotida</taxon>
        <taxon>Holothuriidae</taxon>
        <taxon>Holothuria</taxon>
    </lineage>
</organism>
<dbReference type="Proteomes" id="UP001152320">
    <property type="component" value="Chromosome 18"/>
</dbReference>
<dbReference type="InterPro" id="IPR036412">
    <property type="entry name" value="HAD-like_sf"/>
</dbReference>
<sequence>MANFLKEKNTKPKYLFVVDCDETITAKDTGTTMFNLFTSKQTSDQIWDQYNIDQDWPKLMQRGFDALCEEGVSPEEILKGQRELPVIQGMPKFIRTIGNRPDCQLVISSDSNIMFINSLLQKHKLEKSVSAVFSNPVERDPQRKDRLVYHPHHKSHSCQTCPENMCKREVLRKLLETQKEKGITYERIFVVGDGVNDHCQCVLLRSQDFIMPRMGYPLHDITKESRHVKNITSPGVLPWIDGEQVLSLTLNAINGTIESI</sequence>
<evidence type="ECO:0000256" key="5">
    <source>
        <dbReference type="ARBA" id="ARBA00022842"/>
    </source>
</evidence>
<feature type="binding site" evidence="7">
    <location>
        <position position="21"/>
    </location>
    <ligand>
        <name>Mg(2+)</name>
        <dbReference type="ChEBI" id="CHEBI:18420"/>
    </ligand>
</feature>
<feature type="active site" description="Nucleophile" evidence="6">
    <location>
        <position position="19"/>
    </location>
</feature>
<dbReference type="OrthoDB" id="10267182at2759"/>
<keyword evidence="3 7" id="KW-0479">Metal-binding</keyword>
<dbReference type="Gene3D" id="3.40.50.1000">
    <property type="entry name" value="HAD superfamily/HAD-like"/>
    <property type="match status" value="1"/>
</dbReference>
<evidence type="ECO:0000256" key="6">
    <source>
        <dbReference type="PIRSR" id="PIRSR031051-1"/>
    </source>
</evidence>